<evidence type="ECO:0000313" key="1">
    <source>
        <dbReference type="EMBL" id="OEJ98569.1"/>
    </source>
</evidence>
<dbReference type="OrthoDB" id="1446120at2"/>
<sequence length="74" mass="8932">MAKKFIPGDWVKIKRNDVRPKMEVLKYISKKEPIFGFVNNDTYLECVWYKNGERRSEVFHQDRLIKQVEKAKNT</sequence>
<dbReference type="RefSeq" id="WP_069831257.1">
    <property type="nucleotide sequence ID" value="NZ_MDJD01000054.1"/>
</dbReference>
<dbReference type="AlphaFoldDB" id="A0A1E5SHH4"/>
<evidence type="ECO:0008006" key="3">
    <source>
        <dbReference type="Google" id="ProtNLM"/>
    </source>
</evidence>
<accession>A0A1E5SHH4</accession>
<name>A0A1E5SHH4_9FLAO</name>
<comment type="caution">
    <text evidence="1">The sequence shown here is derived from an EMBL/GenBank/DDBJ whole genome shotgun (WGS) entry which is preliminary data.</text>
</comment>
<gene>
    <name evidence="1" type="ORF">A8C32_05030</name>
</gene>
<organism evidence="1 2">
    <name type="scientific">Flavivirga aquatica</name>
    <dbReference type="NCBI Taxonomy" id="1849968"/>
    <lineage>
        <taxon>Bacteria</taxon>
        <taxon>Pseudomonadati</taxon>
        <taxon>Bacteroidota</taxon>
        <taxon>Flavobacteriia</taxon>
        <taxon>Flavobacteriales</taxon>
        <taxon>Flavobacteriaceae</taxon>
        <taxon>Flavivirga</taxon>
    </lineage>
</organism>
<reference evidence="1 2" key="1">
    <citation type="submission" date="2016-05" db="EMBL/GenBank/DDBJ databases">
        <title>Draft Genome Sequence of Algibacter sp. Strain SK-16 Isolated from the Surface Water of Aburatsubo Inlet.</title>
        <authorList>
            <person name="Wong S.-K."/>
            <person name="Yoshizawa S."/>
            <person name="Nakajima Y."/>
            <person name="Ogura Y."/>
            <person name="Tetsuya H."/>
            <person name="Hamasaki K."/>
        </authorList>
    </citation>
    <scope>NUCLEOTIDE SEQUENCE [LARGE SCALE GENOMIC DNA]</scope>
    <source>
        <strain evidence="1 2">SK-16</strain>
    </source>
</reference>
<protein>
    <recommendedName>
        <fullName evidence="3">DUF2158 domain-containing protein</fullName>
    </recommendedName>
</protein>
<proteinExistence type="predicted"/>
<dbReference type="Proteomes" id="UP000095713">
    <property type="component" value="Unassembled WGS sequence"/>
</dbReference>
<dbReference type="STRING" id="1849968.A8C32_05030"/>
<keyword evidence="2" id="KW-1185">Reference proteome</keyword>
<evidence type="ECO:0000313" key="2">
    <source>
        <dbReference type="Proteomes" id="UP000095713"/>
    </source>
</evidence>
<dbReference type="EMBL" id="MDJD01000054">
    <property type="protein sequence ID" value="OEJ98569.1"/>
    <property type="molecule type" value="Genomic_DNA"/>
</dbReference>